<proteinExistence type="predicted"/>
<accession>A0A8B6MBW9</accession>
<sequence length="290" mass="31767">MAKKRVEIEALLRWAYREELPKEQARGGAIATGFRAGWGGVSKFGDYLTIIDEAGLNQWGVVPIAGAESAPHPDAVAIAAAVAALDDLELGLPEDWSPFSDLGDMGVLGEAAVAATVDRLTVRDADGARRLRTPPSRLIFKFAIMGGCPVWQADKPEARLVRGANGRPKWFVRKMITTSVSDTPYEVEADGYSQTAKRPVAGAYQKRYLDPCPVDAGVARGEYEIWRFAMDVLTDDLRETLSEHEVLASPRVIRPWEGDIRLPRVLPDLTWSCVVAAVKRRGRGRAQKTA</sequence>
<reference evidence="1 2" key="1">
    <citation type="submission" date="2019-05" db="EMBL/GenBank/DDBJ databases">
        <authorList>
            <person name="Farhan Ul Haque M."/>
        </authorList>
    </citation>
    <scope>NUCLEOTIDE SEQUENCE [LARGE SCALE GENOMIC DNA]</scope>
    <source>
        <strain evidence="1">2</strain>
    </source>
</reference>
<keyword evidence="2" id="KW-1185">Reference proteome</keyword>
<protein>
    <submittedName>
        <fullName evidence="1">Uncharacterized protein</fullName>
    </submittedName>
</protein>
<name>A0A8B6MBW9_METTU</name>
<dbReference type="AlphaFoldDB" id="A0A8B6MBW9"/>
<dbReference type="Proteomes" id="UP000485880">
    <property type="component" value="Unassembled WGS sequence"/>
</dbReference>
<organism evidence="1 2">
    <name type="scientific">Methylocella tundrae</name>
    <dbReference type="NCBI Taxonomy" id="227605"/>
    <lineage>
        <taxon>Bacteria</taxon>
        <taxon>Pseudomonadati</taxon>
        <taxon>Pseudomonadota</taxon>
        <taxon>Alphaproteobacteria</taxon>
        <taxon>Hyphomicrobiales</taxon>
        <taxon>Beijerinckiaceae</taxon>
        <taxon>Methylocella</taxon>
    </lineage>
</organism>
<dbReference type="EMBL" id="CABFMQ020000142">
    <property type="protein sequence ID" value="VTZ52503.1"/>
    <property type="molecule type" value="Genomic_DNA"/>
</dbReference>
<dbReference type="RefSeq" id="WP_174514072.1">
    <property type="nucleotide sequence ID" value="NZ_CABFMQ020000142.1"/>
</dbReference>
<evidence type="ECO:0000313" key="2">
    <source>
        <dbReference type="Proteomes" id="UP000485880"/>
    </source>
</evidence>
<comment type="caution">
    <text evidence="1">The sequence shown here is derived from an EMBL/GenBank/DDBJ whole genome shotgun (WGS) entry which is preliminary data.</text>
</comment>
<evidence type="ECO:0000313" key="1">
    <source>
        <dbReference type="EMBL" id="VTZ52503.1"/>
    </source>
</evidence>
<gene>
    <name evidence="1" type="ORF">MPC4_80174</name>
</gene>